<dbReference type="NCBIfam" id="TIGR03891">
    <property type="entry name" value="thiopep_ocin"/>
    <property type="match status" value="1"/>
</dbReference>
<dbReference type="Proteomes" id="UP000598146">
    <property type="component" value="Unassembled WGS sequence"/>
</dbReference>
<keyword evidence="3" id="KW-1185">Reference proteome</keyword>
<dbReference type="RefSeq" id="WP_196418796.1">
    <property type="nucleotide sequence ID" value="NZ_JADQTO010000024.1"/>
</dbReference>
<evidence type="ECO:0000313" key="2">
    <source>
        <dbReference type="EMBL" id="MBG0567024.1"/>
    </source>
</evidence>
<organism evidence="2 3">
    <name type="scientific">Actinoplanes aureus</name>
    <dbReference type="NCBI Taxonomy" id="2792083"/>
    <lineage>
        <taxon>Bacteria</taxon>
        <taxon>Bacillati</taxon>
        <taxon>Actinomycetota</taxon>
        <taxon>Actinomycetes</taxon>
        <taxon>Micromonosporales</taxon>
        <taxon>Micromonosporaceae</taxon>
        <taxon>Actinoplanes</taxon>
    </lineage>
</organism>
<sequence>MAAPTSSTTSAERTDWLSLHAFYAADEDRLLVDCVAPLIRSLRERRLIDRYFFIRYWLEGPHVRLRLRPAAGVPAGDLATEAETRMADYLARHPSADPPVRPRPATYRSMFLAEYDQASWDRRYGRDGHMPVRHNNTVRREEYVPEYRRYGGPAGIELAEWHFEASSDLVLRLLAGRSPQRRARLGLSAQLGLILCLTFLGDGARAARFLGRYRDFWANAYGPAGADLRRMSRAAYSTHADPLRRRAEQIQATLRAAGGDRPAPGGWPAHCRLLRQRVASLTAADRLEPPPGTPAGAMPERLLHSYLHMTNNRLGVGVLEEAYLADLLRAALAGS</sequence>
<dbReference type="EMBL" id="JADQTO010000024">
    <property type="protein sequence ID" value="MBG0567024.1"/>
    <property type="molecule type" value="Genomic_DNA"/>
</dbReference>
<evidence type="ECO:0000259" key="1">
    <source>
        <dbReference type="Pfam" id="PF14028"/>
    </source>
</evidence>
<dbReference type="Pfam" id="PF14028">
    <property type="entry name" value="Lant_dehydr_C"/>
    <property type="match status" value="1"/>
</dbReference>
<evidence type="ECO:0000313" key="3">
    <source>
        <dbReference type="Proteomes" id="UP000598146"/>
    </source>
</evidence>
<protein>
    <submittedName>
        <fullName evidence="2">Thiopeptide-type bacteriocin biosynthesis protein</fullName>
    </submittedName>
</protein>
<accession>A0A931CBI0</accession>
<name>A0A931CBI0_9ACTN</name>
<gene>
    <name evidence="2" type="ORF">I4J89_36810</name>
</gene>
<proteinExistence type="predicted"/>
<dbReference type="InterPro" id="IPR023809">
    <property type="entry name" value="Thiopep_bacteriocin_synth_dom"/>
</dbReference>
<reference evidence="2" key="1">
    <citation type="submission" date="2020-11" db="EMBL/GenBank/DDBJ databases">
        <title>Isolation and identification of active actinomycetes.</title>
        <authorList>
            <person name="Sun X."/>
        </authorList>
    </citation>
    <scope>NUCLEOTIDE SEQUENCE</scope>
    <source>
        <strain evidence="2">NEAU-A11</strain>
    </source>
</reference>
<dbReference type="AlphaFoldDB" id="A0A931CBI0"/>
<feature type="domain" description="Thiopeptide-type bacteriocin biosynthesis" evidence="1">
    <location>
        <begin position="16"/>
        <end position="331"/>
    </location>
</feature>
<comment type="caution">
    <text evidence="2">The sequence shown here is derived from an EMBL/GenBank/DDBJ whole genome shotgun (WGS) entry which is preliminary data.</text>
</comment>